<dbReference type="RefSeq" id="WP_010557150.1">
    <property type="nucleotide sequence ID" value="NZ_AHCB03000006.1"/>
</dbReference>
<evidence type="ECO:0000313" key="1">
    <source>
        <dbReference type="EMBL" id="MDP2565015.1"/>
    </source>
</evidence>
<sequence length="142" mass="15830">MKNILVITLAATVLLGCSATSNISLKEKDQAYAKYLSEENLAGEDKINSFRFKGWKPLSDKFLIISAAHKKDYLIETQGTCHDLNESHGIELNRFSNFVIHKEGDSISTIEQPTKKCFIKSIYPLTAGQTEHLESIGNPIQS</sequence>
<keyword evidence="2" id="KW-1185">Reference proteome</keyword>
<evidence type="ECO:0000313" key="2">
    <source>
        <dbReference type="Proteomes" id="UP001177212"/>
    </source>
</evidence>
<dbReference type="EMBL" id="JAUYVT010000008">
    <property type="protein sequence ID" value="MDP2565015.1"/>
    <property type="molecule type" value="Genomic_DNA"/>
</dbReference>
<comment type="caution">
    <text evidence="1">The sequence shown here is derived from an EMBL/GenBank/DDBJ whole genome shotgun (WGS) entry which is preliminary data.</text>
</comment>
<organism evidence="1 2">
    <name type="scientific">Pseudoalteromonas marina</name>
    <dbReference type="NCBI Taxonomy" id="267375"/>
    <lineage>
        <taxon>Bacteria</taxon>
        <taxon>Pseudomonadati</taxon>
        <taxon>Pseudomonadota</taxon>
        <taxon>Gammaproteobacteria</taxon>
        <taxon>Alteromonadales</taxon>
        <taxon>Pseudoalteromonadaceae</taxon>
        <taxon>Pseudoalteromonas</taxon>
    </lineage>
</organism>
<proteinExistence type="predicted"/>
<gene>
    <name evidence="1" type="ORF">Q8W34_10250</name>
</gene>
<name>A0ABT9FDZ1_9GAMM</name>
<dbReference type="Pfam" id="PF20101">
    <property type="entry name" value="DUF6491"/>
    <property type="match status" value="1"/>
</dbReference>
<dbReference type="InterPro" id="IPR045500">
    <property type="entry name" value="DUF6491"/>
</dbReference>
<dbReference type="PROSITE" id="PS51257">
    <property type="entry name" value="PROKAR_LIPOPROTEIN"/>
    <property type="match status" value="1"/>
</dbReference>
<dbReference type="Proteomes" id="UP001177212">
    <property type="component" value="Unassembled WGS sequence"/>
</dbReference>
<reference evidence="1" key="1">
    <citation type="submission" date="2023-07" db="EMBL/GenBank/DDBJ databases">
        <title>Genome content predicts the carbon catabolic preferences of heterotrophic bacteria.</title>
        <authorList>
            <person name="Gralka M."/>
        </authorList>
    </citation>
    <scope>NUCLEOTIDE SEQUENCE</scope>
    <source>
        <strain evidence="1">4G09</strain>
    </source>
</reference>
<protein>
    <submittedName>
        <fullName evidence="1">DUF6491 family protein</fullName>
    </submittedName>
</protein>
<accession>A0ABT9FDZ1</accession>